<evidence type="ECO:0000313" key="10">
    <source>
        <dbReference type="EMBL" id="MBB5712469.1"/>
    </source>
</evidence>
<dbReference type="InterPro" id="IPR003594">
    <property type="entry name" value="HATPase_dom"/>
</dbReference>
<dbReference type="InterPro" id="IPR036890">
    <property type="entry name" value="HATPase_C_sf"/>
</dbReference>
<dbReference type="InterPro" id="IPR000014">
    <property type="entry name" value="PAS"/>
</dbReference>
<reference evidence="10 11" key="1">
    <citation type="submission" date="2020-08" db="EMBL/GenBank/DDBJ databases">
        <title>Genomic Encyclopedia of Type Strains, Phase IV (KMG-IV): sequencing the most valuable type-strain genomes for metagenomic binning, comparative biology and taxonomic classification.</title>
        <authorList>
            <person name="Goeker M."/>
        </authorList>
    </citation>
    <scope>NUCLEOTIDE SEQUENCE [LARGE SCALE GENOMIC DNA]</scope>
    <source>
        <strain evidence="10 11">DSM 26736</strain>
    </source>
</reference>
<dbReference type="GO" id="GO:0005524">
    <property type="term" value="F:ATP binding"/>
    <property type="evidence" value="ECO:0007669"/>
    <property type="project" value="UniProtKB-KW"/>
</dbReference>
<dbReference type="PRINTS" id="PR00344">
    <property type="entry name" value="BCTRLSENSOR"/>
</dbReference>
<dbReference type="Gene3D" id="3.30.565.10">
    <property type="entry name" value="Histidine kinase-like ATPase, C-terminal domain"/>
    <property type="match status" value="1"/>
</dbReference>
<keyword evidence="3" id="KW-0597">Phosphoprotein</keyword>
<keyword evidence="6 10" id="KW-0418">Kinase</keyword>
<dbReference type="InterPro" id="IPR035965">
    <property type="entry name" value="PAS-like_dom_sf"/>
</dbReference>
<dbReference type="InterPro" id="IPR013655">
    <property type="entry name" value="PAS_fold_3"/>
</dbReference>
<dbReference type="InterPro" id="IPR003661">
    <property type="entry name" value="HisK_dim/P_dom"/>
</dbReference>
<evidence type="ECO:0000256" key="1">
    <source>
        <dbReference type="ARBA" id="ARBA00000085"/>
    </source>
</evidence>
<evidence type="ECO:0000313" key="11">
    <source>
        <dbReference type="Proteomes" id="UP000527143"/>
    </source>
</evidence>
<organism evidence="10 11">
    <name type="scientific">Sphingomonas xinjiangensis</name>
    <dbReference type="NCBI Taxonomy" id="643568"/>
    <lineage>
        <taxon>Bacteria</taxon>
        <taxon>Pseudomonadati</taxon>
        <taxon>Pseudomonadota</taxon>
        <taxon>Alphaproteobacteria</taxon>
        <taxon>Sphingomonadales</taxon>
        <taxon>Sphingomonadaceae</taxon>
        <taxon>Sphingomonas</taxon>
    </lineage>
</organism>
<evidence type="ECO:0000256" key="2">
    <source>
        <dbReference type="ARBA" id="ARBA00012438"/>
    </source>
</evidence>
<keyword evidence="7" id="KW-0067">ATP-binding</keyword>
<name>A0A840YS15_9SPHN</name>
<evidence type="ECO:0000259" key="9">
    <source>
        <dbReference type="PROSITE" id="PS50109"/>
    </source>
</evidence>
<keyword evidence="11" id="KW-1185">Reference proteome</keyword>
<dbReference type="SMART" id="SM00387">
    <property type="entry name" value="HATPase_c"/>
    <property type="match status" value="1"/>
</dbReference>
<feature type="domain" description="Histidine kinase" evidence="9">
    <location>
        <begin position="250"/>
        <end position="465"/>
    </location>
</feature>
<sequence>MAIGQAALGGSLAAVTVALHAAADLFGLAPMGFEPEIPTLEEFGQPEGTAHLLTHDGRRLGTLWTRSPDLPDDLREITCEALALCAARAEVRTTECELEQIRAVITRRREYQDLVEEVARTCTFLWKPATGEDMWSRNVYNLLGYEFGVDAPSFQKYHDRIHPDDVDRWNRVVPAAGRDERSWSIEYRVVLPSGEVRHLFSTGVPLSDGNHAGAAIDVTDLRRSEDKLRRTQHALAQVSQVTTMGELAASIAHEVNQPLTAMVADAGAANRWLAHVPPNVPRLQASLSSIVRDALRAGEVIRGLNGLAHQAQIQQTPLDVDGLLGEVVELISPDVEREHARLELELGAAGERVLGEAAQLKQVLLNLTSNALEAMRDVDLGSRVLRIRSTVDQGHVRVEVSDTGPGFETDGAERLFEAFYTTKSNGMGLGLTICRTIIERHSGSLIAHNQQPKGGVLSFTVPLMAAVGCG</sequence>
<keyword evidence="5" id="KW-0547">Nucleotide-binding</keyword>
<dbReference type="SUPFAM" id="SSF55785">
    <property type="entry name" value="PYP-like sensor domain (PAS domain)"/>
    <property type="match status" value="1"/>
</dbReference>
<dbReference type="EC" id="2.7.13.3" evidence="2"/>
<evidence type="ECO:0000256" key="3">
    <source>
        <dbReference type="ARBA" id="ARBA00022553"/>
    </source>
</evidence>
<keyword evidence="4" id="KW-0808">Transferase</keyword>
<comment type="caution">
    <text evidence="10">The sequence shown here is derived from an EMBL/GenBank/DDBJ whole genome shotgun (WGS) entry which is preliminary data.</text>
</comment>
<evidence type="ECO:0000256" key="4">
    <source>
        <dbReference type="ARBA" id="ARBA00022679"/>
    </source>
</evidence>
<dbReference type="EMBL" id="JACIJF010000018">
    <property type="protein sequence ID" value="MBB5712469.1"/>
    <property type="molecule type" value="Genomic_DNA"/>
</dbReference>
<evidence type="ECO:0000256" key="7">
    <source>
        <dbReference type="ARBA" id="ARBA00022840"/>
    </source>
</evidence>
<proteinExistence type="predicted"/>
<dbReference type="PANTHER" id="PTHR43065">
    <property type="entry name" value="SENSOR HISTIDINE KINASE"/>
    <property type="match status" value="1"/>
</dbReference>
<keyword evidence="8" id="KW-0902">Two-component regulatory system</keyword>
<dbReference type="Gene3D" id="3.30.450.20">
    <property type="entry name" value="PAS domain"/>
    <property type="match status" value="1"/>
</dbReference>
<evidence type="ECO:0000256" key="6">
    <source>
        <dbReference type="ARBA" id="ARBA00022777"/>
    </source>
</evidence>
<dbReference type="RefSeq" id="WP_184091008.1">
    <property type="nucleotide sequence ID" value="NZ_JACIJF010000018.1"/>
</dbReference>
<dbReference type="SUPFAM" id="SSF47384">
    <property type="entry name" value="Homodimeric domain of signal transducing histidine kinase"/>
    <property type="match status" value="1"/>
</dbReference>
<dbReference type="InterPro" id="IPR036097">
    <property type="entry name" value="HisK_dim/P_sf"/>
</dbReference>
<dbReference type="AlphaFoldDB" id="A0A840YS15"/>
<dbReference type="Pfam" id="PF08447">
    <property type="entry name" value="PAS_3"/>
    <property type="match status" value="1"/>
</dbReference>
<evidence type="ECO:0000256" key="5">
    <source>
        <dbReference type="ARBA" id="ARBA00022741"/>
    </source>
</evidence>
<dbReference type="InterPro" id="IPR005467">
    <property type="entry name" value="His_kinase_dom"/>
</dbReference>
<protein>
    <recommendedName>
        <fullName evidence="2">histidine kinase</fullName>
        <ecNumber evidence="2">2.7.13.3</ecNumber>
    </recommendedName>
</protein>
<dbReference type="SMART" id="SM00388">
    <property type="entry name" value="HisKA"/>
    <property type="match status" value="1"/>
</dbReference>
<dbReference type="PROSITE" id="PS50109">
    <property type="entry name" value="HIS_KIN"/>
    <property type="match status" value="1"/>
</dbReference>
<comment type="catalytic activity">
    <reaction evidence="1">
        <text>ATP + protein L-histidine = ADP + protein N-phospho-L-histidine.</text>
        <dbReference type="EC" id="2.7.13.3"/>
    </reaction>
</comment>
<dbReference type="PANTHER" id="PTHR43065:SF10">
    <property type="entry name" value="PEROXIDE STRESS-ACTIVATED HISTIDINE KINASE MAK3"/>
    <property type="match status" value="1"/>
</dbReference>
<dbReference type="Proteomes" id="UP000527143">
    <property type="component" value="Unassembled WGS sequence"/>
</dbReference>
<dbReference type="Gene3D" id="1.10.287.130">
    <property type="match status" value="1"/>
</dbReference>
<dbReference type="InterPro" id="IPR004358">
    <property type="entry name" value="Sig_transdc_His_kin-like_C"/>
</dbReference>
<dbReference type="CDD" id="cd00082">
    <property type="entry name" value="HisKA"/>
    <property type="match status" value="1"/>
</dbReference>
<gene>
    <name evidence="10" type="ORF">FHT02_003729</name>
</gene>
<dbReference type="SUPFAM" id="SSF55874">
    <property type="entry name" value="ATPase domain of HSP90 chaperone/DNA topoisomerase II/histidine kinase"/>
    <property type="match status" value="1"/>
</dbReference>
<evidence type="ECO:0000256" key="8">
    <source>
        <dbReference type="ARBA" id="ARBA00023012"/>
    </source>
</evidence>
<dbReference type="Pfam" id="PF02518">
    <property type="entry name" value="HATPase_c"/>
    <property type="match status" value="1"/>
</dbReference>
<accession>A0A840YS15</accession>
<dbReference type="GO" id="GO:0000155">
    <property type="term" value="F:phosphorelay sensor kinase activity"/>
    <property type="evidence" value="ECO:0007669"/>
    <property type="project" value="InterPro"/>
</dbReference>
<dbReference type="CDD" id="cd00130">
    <property type="entry name" value="PAS"/>
    <property type="match status" value="1"/>
</dbReference>